<dbReference type="InterPro" id="IPR013321">
    <property type="entry name" value="Arc_rbn_hlx_hlx"/>
</dbReference>
<dbReference type="SUPFAM" id="SSF47598">
    <property type="entry name" value="Ribbon-helix-helix"/>
    <property type="match status" value="1"/>
</dbReference>
<organism evidence="1">
    <name type="scientific">Ralstonia solanacearum PSI07</name>
    <dbReference type="NCBI Taxonomy" id="859657"/>
    <lineage>
        <taxon>Bacteria</taxon>
        <taxon>Pseudomonadati</taxon>
        <taxon>Pseudomonadota</taxon>
        <taxon>Betaproteobacteria</taxon>
        <taxon>Burkholderiales</taxon>
        <taxon>Burkholderiaceae</taxon>
        <taxon>Ralstonia</taxon>
        <taxon>Ralstonia solanacearum species complex</taxon>
    </lineage>
</organism>
<dbReference type="RefSeq" id="WP_013207352.1">
    <property type="nucleotide sequence ID" value="NC_014308.1"/>
</dbReference>
<dbReference type="GO" id="GO:0006355">
    <property type="term" value="P:regulation of DNA-templated transcription"/>
    <property type="evidence" value="ECO:0007669"/>
    <property type="project" value="InterPro"/>
</dbReference>
<dbReference type="EMBL" id="FP885890">
    <property type="protein sequence ID" value="CBJ34339.1"/>
    <property type="molecule type" value="Genomic_DNA"/>
</dbReference>
<proteinExistence type="predicted"/>
<dbReference type="CDD" id="cd21631">
    <property type="entry name" value="RHH_CopG_NikR-like"/>
    <property type="match status" value="1"/>
</dbReference>
<dbReference type="Gene3D" id="1.10.1220.10">
    <property type="entry name" value="Met repressor-like"/>
    <property type="match status" value="1"/>
</dbReference>
<keyword evidence="1" id="KW-0614">Plasmid</keyword>
<dbReference type="KEGG" id="rsl:RPSI07_p0002"/>
<dbReference type="InterPro" id="IPR010985">
    <property type="entry name" value="Ribbon_hlx_hlx"/>
</dbReference>
<reference evidence="1" key="1">
    <citation type="journal article" date="2010" name="BMC Genomics">
        <title>Genomes of three tomato pathogens within the Ralstonia solanacearum species complex reveal significant evolutionary divergence.</title>
        <authorList>
            <person name="Remenant B."/>
            <person name="Coupat-Goutaland B."/>
            <person name="Guidot A."/>
            <person name="Cellier G."/>
            <person name="Wicker E."/>
            <person name="Allen C."/>
            <person name="Fegan M."/>
            <person name="Pruvost O."/>
            <person name="Elbaz M."/>
            <person name="Calteau A."/>
            <person name="Salvignol G."/>
            <person name="Mornico D."/>
            <person name="Mangenot S."/>
            <person name="Barbe V."/>
            <person name="Medigue C."/>
            <person name="Prior P."/>
        </authorList>
    </citation>
    <scope>NUCLEOTIDE SEQUENCE [LARGE SCALE GENOMIC DNA]</scope>
    <source>
        <strain evidence="1">PSI07</strain>
        <plasmid evidence="1">pRSI13</plasmid>
    </source>
</reference>
<reference evidence="1" key="2">
    <citation type="submission" date="2010-02" db="EMBL/GenBank/DDBJ databases">
        <authorList>
            <person name="Genoscope - CEA"/>
        </authorList>
    </citation>
    <scope>NUCLEOTIDE SEQUENCE</scope>
    <source>
        <strain evidence="1">PSI07</strain>
        <plasmid evidence="1">pRSI13</plasmid>
    </source>
</reference>
<gene>
    <name evidence="1" type="ORF">RPSI07_p0002</name>
</gene>
<dbReference type="AlphaFoldDB" id="D8MYC3"/>
<name>D8MYC3_RALSL</name>
<accession>D8MYC3</accession>
<protein>
    <submittedName>
        <fullName evidence="1">Conserved hypothethical protein</fullName>
    </submittedName>
</protein>
<dbReference type="PATRIC" id="fig|859657.5.peg.2"/>
<sequence>MSKFKITPAPKAAVSTKPATEAEFVAAAAMVQSQAGTRPPKPVRLNLDLDPETHRALKIRATENGVTIAQLVRTLIARELG</sequence>
<geneLocation type="plasmid" evidence="1">
    <name>pRSI13</name>
</geneLocation>
<evidence type="ECO:0000313" key="1">
    <source>
        <dbReference type="EMBL" id="CBJ34339.1"/>
    </source>
</evidence>